<organism evidence="5 6">
    <name type="scientific">Muntiacus reevesi</name>
    <name type="common">Reeves' muntjac</name>
    <name type="synonym">Cervus reevesi</name>
    <dbReference type="NCBI Taxonomy" id="9886"/>
    <lineage>
        <taxon>Eukaryota</taxon>
        <taxon>Metazoa</taxon>
        <taxon>Chordata</taxon>
        <taxon>Craniata</taxon>
        <taxon>Vertebrata</taxon>
        <taxon>Euteleostomi</taxon>
        <taxon>Mammalia</taxon>
        <taxon>Eutheria</taxon>
        <taxon>Laurasiatheria</taxon>
        <taxon>Artiodactyla</taxon>
        <taxon>Ruminantia</taxon>
        <taxon>Pecora</taxon>
        <taxon>Cervidae</taxon>
        <taxon>Muntiacinae</taxon>
        <taxon>Muntiacus</taxon>
    </lineage>
</organism>
<evidence type="ECO:0000256" key="2">
    <source>
        <dbReference type="ARBA" id="ARBA00022980"/>
    </source>
</evidence>
<dbReference type="AlphaFoldDB" id="A0A5N3XNU2"/>
<proteinExistence type="inferred from homology"/>
<evidence type="ECO:0008006" key="7">
    <source>
        <dbReference type="Google" id="ProtNLM"/>
    </source>
</evidence>
<dbReference type="SUPFAM" id="SSF52166">
    <property type="entry name" value="Ribosomal protein L4"/>
    <property type="match status" value="1"/>
</dbReference>
<evidence type="ECO:0000256" key="3">
    <source>
        <dbReference type="ARBA" id="ARBA00023274"/>
    </source>
</evidence>
<dbReference type="InterPro" id="IPR045240">
    <property type="entry name" value="Ribosomal_uL4_euk/arch"/>
</dbReference>
<comment type="similarity">
    <text evidence="1">Belongs to the universal ribosomal protein uL4 family.</text>
</comment>
<feature type="compositionally biased region" description="Basic and acidic residues" evidence="4">
    <location>
        <begin position="211"/>
        <end position="226"/>
    </location>
</feature>
<dbReference type="InterPro" id="IPR023574">
    <property type="entry name" value="Ribosomal_uL4_dom_sf"/>
</dbReference>
<dbReference type="PANTHER" id="PTHR19431">
    <property type="entry name" value="60S RIBOSOMAL PROTEIN L4"/>
    <property type="match status" value="1"/>
</dbReference>
<dbReference type="Proteomes" id="UP000326062">
    <property type="component" value="Chromosome 6"/>
</dbReference>
<dbReference type="GO" id="GO:0006412">
    <property type="term" value="P:translation"/>
    <property type="evidence" value="ECO:0007669"/>
    <property type="project" value="InterPro"/>
</dbReference>
<evidence type="ECO:0000313" key="6">
    <source>
        <dbReference type="Proteomes" id="UP000326062"/>
    </source>
</evidence>
<evidence type="ECO:0000313" key="5">
    <source>
        <dbReference type="EMBL" id="KAB0375596.1"/>
    </source>
</evidence>
<dbReference type="GO" id="GO:0005840">
    <property type="term" value="C:ribosome"/>
    <property type="evidence" value="ECO:0007669"/>
    <property type="project" value="UniProtKB-KW"/>
</dbReference>
<protein>
    <recommendedName>
        <fullName evidence="7">60S ribosomal protein L4 C-terminal domain-containing protein</fullName>
    </recommendedName>
</protein>
<feature type="non-terminal residue" evidence="5">
    <location>
        <position position="1"/>
    </location>
</feature>
<keyword evidence="6" id="KW-1185">Reference proteome</keyword>
<gene>
    <name evidence="5" type="ORF">FD755_012239</name>
</gene>
<keyword evidence="2" id="KW-0689">Ribosomal protein</keyword>
<feature type="compositionally biased region" description="Basic residues" evidence="4">
    <location>
        <begin position="194"/>
        <end position="203"/>
    </location>
</feature>
<evidence type="ECO:0000256" key="1">
    <source>
        <dbReference type="ARBA" id="ARBA00010528"/>
    </source>
</evidence>
<dbReference type="EMBL" id="VCEB01000006">
    <property type="protein sequence ID" value="KAB0375596.1"/>
    <property type="molecule type" value="Genomic_DNA"/>
</dbReference>
<evidence type="ECO:0000256" key="4">
    <source>
        <dbReference type="SAM" id="MobiDB-lite"/>
    </source>
</evidence>
<dbReference type="GO" id="GO:0003735">
    <property type="term" value="F:structural constituent of ribosome"/>
    <property type="evidence" value="ECO:0007669"/>
    <property type="project" value="InterPro"/>
</dbReference>
<dbReference type="GO" id="GO:1990904">
    <property type="term" value="C:ribonucleoprotein complex"/>
    <property type="evidence" value="ECO:0007669"/>
    <property type="project" value="UniProtKB-KW"/>
</dbReference>
<comment type="caution">
    <text evidence="5">The sequence shown here is derived from an EMBL/GenBank/DDBJ whole genome shotgun (WGS) entry which is preliminary data.</text>
</comment>
<name>A0A5N3XNU2_MUNRE</name>
<dbReference type="Gene3D" id="3.40.1370.10">
    <property type="match status" value="2"/>
</dbReference>
<keyword evidence="3" id="KW-0687">Ribonucleoprotein</keyword>
<sequence length="233" mass="25671">AEKRESSGKKVTLPIVNCVHTNLRRNSRQPYAVSELAGHQTHAESWGTGRAVARIPRVRGGGTHRSGASGNMCLGAHMFTPTWKHWHHKVEGSKKTKEAVLLLKKLKQMRAGKGKMRNRCHIQHRGPCLNYNKDNGIIKLNVLELAPGDHVGRFCIWTKSNLPGHKTLNTDLSGILRTAALEVKSDEKGVPGKKPAKLKKPLVGKKTAGTKKPEAEKKPIEKKPTTEEEMASA</sequence>
<accession>A0A5N3XNU2</accession>
<reference evidence="5 6" key="1">
    <citation type="submission" date="2019-06" db="EMBL/GenBank/DDBJ databases">
        <title>Discovery of a novel chromosome fission-fusion reversal in muntjac.</title>
        <authorList>
            <person name="Mudd A.B."/>
            <person name="Bredeson J.V."/>
            <person name="Baum R."/>
            <person name="Hockemeyer D."/>
            <person name="Rokhsar D.S."/>
        </authorList>
    </citation>
    <scope>NUCLEOTIDE SEQUENCE [LARGE SCALE GENOMIC DNA]</scope>
    <source>
        <strain evidence="5">UCam_UCB_Mr</strain>
        <tissue evidence="5">Fibroblast cell line</tissue>
    </source>
</reference>
<feature type="region of interest" description="Disordered" evidence="4">
    <location>
        <begin position="184"/>
        <end position="233"/>
    </location>
</feature>